<keyword evidence="1" id="KW-0032">Aminotransferase</keyword>
<name>A0A1A9LHE0_9FLAO</name>
<protein>
    <submittedName>
        <fullName evidence="1">Branched-chain amino acid aminotransferase</fullName>
    </submittedName>
</protein>
<reference evidence="1 2" key="1">
    <citation type="submission" date="2016-05" db="EMBL/GenBank/DDBJ databases">
        <title>Genome sequencing of Vitellibacter soesokkakensis RSSK-12.</title>
        <authorList>
            <person name="Thevarajoo S."/>
            <person name="Selvaratnam C."/>
            <person name="Goh K.M."/>
            <person name="Chan K.-G."/>
            <person name="Chong C.S."/>
        </authorList>
    </citation>
    <scope>NUCLEOTIDE SEQUENCE [LARGE SCALE GENOMIC DNA]</scope>
    <source>
        <strain evidence="1 2">RSSK-12</strain>
    </source>
</reference>
<accession>A0A1A9LHE0</accession>
<proteinExistence type="predicted"/>
<organism evidence="1 2">
    <name type="scientific">Aequorivita soesokkakensis</name>
    <dbReference type="NCBI Taxonomy" id="1385699"/>
    <lineage>
        <taxon>Bacteria</taxon>
        <taxon>Pseudomonadati</taxon>
        <taxon>Bacteroidota</taxon>
        <taxon>Flavobacteriia</taxon>
        <taxon>Flavobacteriales</taxon>
        <taxon>Flavobacteriaceae</taxon>
        <taxon>Aequorivita</taxon>
    </lineage>
</organism>
<evidence type="ECO:0000313" key="2">
    <source>
        <dbReference type="Proteomes" id="UP000077552"/>
    </source>
</evidence>
<keyword evidence="2" id="KW-1185">Reference proteome</keyword>
<dbReference type="EMBL" id="LXIE01000004">
    <property type="protein sequence ID" value="OAD92132.1"/>
    <property type="molecule type" value="Genomic_DNA"/>
</dbReference>
<dbReference type="RefSeq" id="WP_068761100.1">
    <property type="nucleotide sequence ID" value="NZ_LXIE01000004.1"/>
</dbReference>
<dbReference type="STRING" id="1385699.A7A78_09405"/>
<gene>
    <name evidence="1" type="ORF">A7A78_09405</name>
</gene>
<evidence type="ECO:0000313" key="1">
    <source>
        <dbReference type="EMBL" id="OAD92132.1"/>
    </source>
</evidence>
<sequence>MKKILFVFSLMAIITSCKNEKTEEKPTAEVEEVAMNYQSFGTEISDDNVMTNTEMTEKYKNLKPGDTVNVKFASTVKDVCQKKGCWMNLEMGDAETMVRFKDYGFFMPKDIAGQEVIVSGKAYVEEMSVEDQRHYAEDGGKSAEEIAAITEPKRTLAFEADGVLIPEVEKQ</sequence>
<dbReference type="Pfam" id="PF16267">
    <property type="entry name" value="DUF4920"/>
    <property type="match status" value="1"/>
</dbReference>
<keyword evidence="1" id="KW-0808">Transferase</keyword>
<dbReference type="AlphaFoldDB" id="A0A1A9LHE0"/>
<dbReference type="InterPro" id="IPR032577">
    <property type="entry name" value="DUF4920"/>
</dbReference>
<dbReference type="Proteomes" id="UP000077552">
    <property type="component" value="Unassembled WGS sequence"/>
</dbReference>
<comment type="caution">
    <text evidence="1">The sequence shown here is derived from an EMBL/GenBank/DDBJ whole genome shotgun (WGS) entry which is preliminary data.</text>
</comment>
<dbReference type="GO" id="GO:0008483">
    <property type="term" value="F:transaminase activity"/>
    <property type="evidence" value="ECO:0007669"/>
    <property type="project" value="UniProtKB-KW"/>
</dbReference>
<dbReference type="PROSITE" id="PS51257">
    <property type="entry name" value="PROKAR_LIPOPROTEIN"/>
    <property type="match status" value="1"/>
</dbReference>
<dbReference type="OrthoDB" id="129527at2"/>